<dbReference type="AlphaFoldDB" id="V2W982"/>
<name>V2W982_MONRO</name>
<accession>V2W982</accession>
<evidence type="ECO:0000313" key="1">
    <source>
        <dbReference type="EMBL" id="ESK83363.1"/>
    </source>
</evidence>
<comment type="caution">
    <text evidence="1">The sequence shown here is derived from an EMBL/GenBank/DDBJ whole genome shotgun (WGS) entry which is preliminary data.</text>
</comment>
<dbReference type="EMBL" id="AWSO01001561">
    <property type="protein sequence ID" value="ESK83363.1"/>
    <property type="molecule type" value="Genomic_DNA"/>
</dbReference>
<dbReference type="HOGENOM" id="CLU_101453_0_0_1"/>
<evidence type="ECO:0000313" key="2">
    <source>
        <dbReference type="Proteomes" id="UP000017559"/>
    </source>
</evidence>
<proteinExistence type="predicted"/>
<sequence length="196" mass="23132">MLNATTTFSTPPITPPPHYDTCSETLILPHRLNKDNLCLTEPIPIHAIPIETLQNFPVQTRLTTINSRFEVWNPPEIVEDIDYMSKAPASCEALCCYMLKAGDRRPVGMIKCHHPDVVDEFIKYYVCKRCFGLKHRFCGMDIMEHQVFKEPWPKVEETEWKTEDQTTKPWGSCWDKNPWEMDWWKDATEWVKWEEK</sequence>
<protein>
    <submittedName>
        <fullName evidence="1">Uncharacterized protein</fullName>
    </submittedName>
</protein>
<gene>
    <name evidence="1" type="ORF">Moror_8761</name>
</gene>
<dbReference type="Proteomes" id="UP000017559">
    <property type="component" value="Unassembled WGS sequence"/>
</dbReference>
<reference evidence="1 2" key="1">
    <citation type="journal article" date="2014" name="BMC Genomics">
        <title>Genome and secretome analysis of the hemibiotrophic fungal pathogen, Moniliophthora roreri, which causes frosty pod rot disease of cacao: mechanisms of the biotrophic and necrotrophic phases.</title>
        <authorList>
            <person name="Meinhardt L.W."/>
            <person name="Costa G.G.L."/>
            <person name="Thomazella D.P.T."/>
            <person name="Teixeira P.J.P.L."/>
            <person name="Carazzolle M.F."/>
            <person name="Schuster S.C."/>
            <person name="Carlson J.E."/>
            <person name="Guiltinan M.J."/>
            <person name="Mieczkowski P."/>
            <person name="Farmer A."/>
            <person name="Ramaraj T."/>
            <person name="Crozier J."/>
            <person name="Davis R.E."/>
            <person name="Shao J."/>
            <person name="Melnick R.L."/>
            <person name="Pereira G.A.G."/>
            <person name="Bailey B.A."/>
        </authorList>
    </citation>
    <scope>NUCLEOTIDE SEQUENCE [LARGE SCALE GENOMIC DNA]</scope>
    <source>
        <strain evidence="1 2">MCA 2997</strain>
    </source>
</reference>
<keyword evidence="2" id="KW-1185">Reference proteome</keyword>
<dbReference type="KEGG" id="mrr:Moror_8761"/>
<organism evidence="1 2">
    <name type="scientific">Moniliophthora roreri (strain MCA 2997)</name>
    <name type="common">Cocoa frosty pod rot fungus</name>
    <name type="synonym">Crinipellis roreri</name>
    <dbReference type="NCBI Taxonomy" id="1381753"/>
    <lineage>
        <taxon>Eukaryota</taxon>
        <taxon>Fungi</taxon>
        <taxon>Dikarya</taxon>
        <taxon>Basidiomycota</taxon>
        <taxon>Agaricomycotina</taxon>
        <taxon>Agaricomycetes</taxon>
        <taxon>Agaricomycetidae</taxon>
        <taxon>Agaricales</taxon>
        <taxon>Marasmiineae</taxon>
        <taxon>Marasmiaceae</taxon>
        <taxon>Moniliophthora</taxon>
    </lineage>
</organism>